<dbReference type="GO" id="GO:0000921">
    <property type="term" value="P:septin ring assembly"/>
    <property type="evidence" value="ECO:0007669"/>
    <property type="project" value="InterPro"/>
</dbReference>
<name>A0A6B3TSB0_9BACI</name>
<evidence type="ECO:0000256" key="8">
    <source>
        <dbReference type="HAMAP-Rule" id="MF_00728"/>
    </source>
</evidence>
<dbReference type="GO" id="GO:0005940">
    <property type="term" value="C:septin ring"/>
    <property type="evidence" value="ECO:0007669"/>
    <property type="project" value="InterPro"/>
</dbReference>
<comment type="similarity">
    <text evidence="8">Belongs to the EzrA family.</text>
</comment>
<proteinExistence type="inferred from homology"/>
<keyword evidence="5 8" id="KW-0472">Membrane</keyword>
<accession>A0A6B3TSB0</accession>
<comment type="subcellular location">
    <subcellularLocation>
        <location evidence="8">Cell membrane</location>
        <topology evidence="8">Single-pass membrane protein</topology>
    </subcellularLocation>
    <text evidence="8">Colocalized with FtsZ to the nascent septal site.</text>
</comment>
<feature type="topological domain" description="Extracellular" evidence="8">
    <location>
        <begin position="1"/>
        <end position="2"/>
    </location>
</feature>
<dbReference type="InterPro" id="IPR010379">
    <property type="entry name" value="EzrA"/>
</dbReference>
<keyword evidence="1 8" id="KW-0132">Cell division</keyword>
<keyword evidence="7 8" id="KW-0131">Cell cycle</keyword>
<dbReference type="AlphaFoldDB" id="A0A6B3TSB0"/>
<keyword evidence="3 8" id="KW-1133">Transmembrane helix</keyword>
<feature type="coiled-coil region" evidence="8">
    <location>
        <begin position="98"/>
        <end position="132"/>
    </location>
</feature>
<evidence type="ECO:0000256" key="7">
    <source>
        <dbReference type="ARBA" id="ARBA00023306"/>
    </source>
</evidence>
<evidence type="ECO:0000256" key="4">
    <source>
        <dbReference type="ARBA" id="ARBA00023054"/>
    </source>
</evidence>
<dbReference type="NCBIfam" id="NF003413">
    <property type="entry name" value="PRK04778.1-7"/>
    <property type="match status" value="1"/>
</dbReference>
<gene>
    <name evidence="8 9" type="primary">ezrA</name>
    <name evidence="9" type="ORF">G4Z05_06755</name>
</gene>
<comment type="function">
    <text evidence="8">Negative regulator of FtsZ ring formation; modulates the frequency and position of FtsZ ring formation. Inhibits FtsZ ring formation at polar sites. Interacts either with FtsZ or with one of its binding partners to promote depolymerization.</text>
</comment>
<dbReference type="HAMAP" id="MF_00728">
    <property type="entry name" value="EzrA"/>
    <property type="match status" value="1"/>
</dbReference>
<keyword evidence="10" id="KW-1185">Reference proteome</keyword>
<dbReference type="Pfam" id="PF06160">
    <property type="entry name" value="EzrA"/>
    <property type="match status" value="1"/>
</dbReference>
<protein>
    <recommendedName>
        <fullName evidence="8">Septation ring formation regulator EzrA</fullName>
    </recommendedName>
</protein>
<evidence type="ECO:0000256" key="1">
    <source>
        <dbReference type="ARBA" id="ARBA00022618"/>
    </source>
</evidence>
<dbReference type="EMBL" id="JAAIUV010000008">
    <property type="protein sequence ID" value="NEX78597.1"/>
    <property type="molecule type" value="Genomic_DNA"/>
</dbReference>
<feature type="topological domain" description="Cytoplasmic" evidence="8">
    <location>
        <begin position="22"/>
        <end position="559"/>
    </location>
</feature>
<evidence type="ECO:0000313" key="10">
    <source>
        <dbReference type="Proteomes" id="UP000481621"/>
    </source>
</evidence>
<dbReference type="GO" id="GO:0000917">
    <property type="term" value="P:division septum assembly"/>
    <property type="evidence" value="ECO:0007669"/>
    <property type="project" value="UniProtKB-KW"/>
</dbReference>
<dbReference type="GO" id="GO:0005886">
    <property type="term" value="C:plasma membrane"/>
    <property type="evidence" value="ECO:0007669"/>
    <property type="project" value="UniProtKB-SubCell"/>
</dbReference>
<evidence type="ECO:0000313" key="9">
    <source>
        <dbReference type="EMBL" id="NEX78597.1"/>
    </source>
</evidence>
<evidence type="ECO:0000256" key="2">
    <source>
        <dbReference type="ARBA" id="ARBA00022692"/>
    </source>
</evidence>
<comment type="caution">
    <text evidence="9">The sequence shown here is derived from an EMBL/GenBank/DDBJ whole genome shotgun (WGS) entry which is preliminary data.</text>
</comment>
<keyword evidence="6 8" id="KW-0717">Septation</keyword>
<evidence type="ECO:0000256" key="6">
    <source>
        <dbReference type="ARBA" id="ARBA00023210"/>
    </source>
</evidence>
<organism evidence="9 10">
    <name type="scientific">Neobacillus thermocopriae</name>
    <dbReference type="NCBI Taxonomy" id="1215031"/>
    <lineage>
        <taxon>Bacteria</taxon>
        <taxon>Bacillati</taxon>
        <taxon>Bacillota</taxon>
        <taxon>Bacilli</taxon>
        <taxon>Bacillales</taxon>
        <taxon>Bacillaceae</taxon>
        <taxon>Neobacillus</taxon>
    </lineage>
</organism>
<evidence type="ECO:0000256" key="5">
    <source>
        <dbReference type="ARBA" id="ARBA00023136"/>
    </source>
</evidence>
<keyword evidence="2 8" id="KW-0812">Transmembrane</keyword>
<dbReference type="RefSeq" id="WP_163251122.1">
    <property type="nucleotide sequence ID" value="NZ_JAAIUV010000008.1"/>
</dbReference>
<dbReference type="Proteomes" id="UP000481621">
    <property type="component" value="Unassembled WGS sequence"/>
</dbReference>
<keyword evidence="8" id="KW-1003">Cell membrane</keyword>
<sequence>MIYIIGLFILLFALFVIGYFIKKKYFKEMDRLEAWKIDLFSRPIPDEMSKVKQLNMTGQTEELFEKWRNQWDDVVTVKLPDLEEMLFDAEEYIDKYKFKKAKEAQRKIADKLQETETQINKILEELHELIGSEEKNRLEIDGLKELYREAKKTLLAHRHSFGQSEKALEVELDMVSQKFHEYEEKTEQGNYLEAREVVLFIQSKLTTIKKHMDLIPQFLIECQSLIPNQLTEVLEGYKEMLEQGYYLEHIHVETEIKRLEEKLAEILLLIEKSDIDQAEEGIIEVKQRIDILFDLLEKEVHAKHFVMKNEKMAEDLLFSAERENKKLFMEVRDIQESYQITDDDLETLKNLEKELVTIYKRYEILMEKVKQNNIAQSIIGEELNEIRAQLDLIREGQQSFAMKLQALRKDELEARDKIAELTKKMSEAIRLVKKSNVPGLPEDYKYLIEDTKESIQNVKYQLEEKPLNVSALNQYLEIAVLTVDKLVQTTNELIENVVLAERAIQYGNRYRSQYPTVAKGLAEAENAFRRYEYQEAIEQAAAALESIDPEVLKKIKTIV</sequence>
<reference evidence="9" key="1">
    <citation type="submission" date="2020-02" db="EMBL/GenBank/DDBJ databases">
        <title>Bacillus sedimentmangrovi sp. nov., isolated from sediment of the mangrove ecosystem.</title>
        <authorList>
            <person name="Liu G."/>
        </authorList>
    </citation>
    <scope>NUCLEOTIDE SEQUENCE [LARGE SCALE GENOMIC DNA]</scope>
    <source>
        <strain evidence="9">SgZ-7</strain>
    </source>
</reference>
<evidence type="ECO:0000256" key="3">
    <source>
        <dbReference type="ARBA" id="ARBA00022989"/>
    </source>
</evidence>
<keyword evidence="4 8" id="KW-0175">Coiled coil</keyword>